<dbReference type="EMBL" id="OC903306">
    <property type="protein sequence ID" value="CAD7649708.1"/>
    <property type="molecule type" value="Genomic_DNA"/>
</dbReference>
<feature type="domain" description="Glutaminase A N-terminal" evidence="1">
    <location>
        <begin position="2"/>
        <end position="162"/>
    </location>
</feature>
<feature type="non-terminal residue" evidence="2">
    <location>
        <position position="164"/>
    </location>
</feature>
<keyword evidence="3" id="KW-1185">Reference proteome</keyword>
<name>A0A7R9LZX4_9ACAR</name>
<dbReference type="Proteomes" id="UP000759131">
    <property type="component" value="Unassembled WGS sequence"/>
</dbReference>
<reference evidence="2" key="1">
    <citation type="submission" date="2020-11" db="EMBL/GenBank/DDBJ databases">
        <authorList>
            <person name="Tran Van P."/>
        </authorList>
    </citation>
    <scope>NUCLEOTIDE SEQUENCE</scope>
</reference>
<dbReference type="EMBL" id="CAJPIZ010048731">
    <property type="protein sequence ID" value="CAG2122569.1"/>
    <property type="molecule type" value="Genomic_DNA"/>
</dbReference>
<evidence type="ECO:0000313" key="2">
    <source>
        <dbReference type="EMBL" id="CAD7649708.1"/>
    </source>
</evidence>
<evidence type="ECO:0000313" key="3">
    <source>
        <dbReference type="Proteomes" id="UP000759131"/>
    </source>
</evidence>
<dbReference type="InterPro" id="IPR052743">
    <property type="entry name" value="Glutaminase_GtaA"/>
</dbReference>
<sequence>MSARSIDHKTHEVQVYLDMSGEWVSNDVNQVVEWDVMEVKGKTNLINGNFRLKEQKQFQEDKDLAQWGTIKFFTDSTATYEANGCETLRSKFVKTGRLDNTVDRNYRKVSDNWPGIGFARTLTAGATHTAANTVYYGVAHVRRPAIEYTDSHLNQLWESYFNGD</sequence>
<dbReference type="InterPro" id="IPR033433">
    <property type="entry name" value="GtaA_N"/>
</dbReference>
<dbReference type="OrthoDB" id="3918848at2759"/>
<dbReference type="PANTHER" id="PTHR31987">
    <property type="entry name" value="GLUTAMINASE A-RELATED"/>
    <property type="match status" value="1"/>
</dbReference>
<protein>
    <recommendedName>
        <fullName evidence="1">Glutaminase A N-terminal domain-containing protein</fullName>
    </recommendedName>
</protein>
<accession>A0A7R9LZX4</accession>
<proteinExistence type="predicted"/>
<gene>
    <name evidence="2" type="ORF">OSB1V03_LOCUS22515</name>
</gene>
<dbReference type="PANTHER" id="PTHR31987:SF1">
    <property type="entry name" value="GLUTAMINASE A"/>
    <property type="match status" value="1"/>
</dbReference>
<evidence type="ECO:0000259" key="1">
    <source>
        <dbReference type="Pfam" id="PF17168"/>
    </source>
</evidence>
<dbReference type="AlphaFoldDB" id="A0A7R9LZX4"/>
<dbReference type="Pfam" id="PF17168">
    <property type="entry name" value="DUF5127"/>
    <property type="match status" value="1"/>
</dbReference>
<organism evidence="2">
    <name type="scientific">Medioppia subpectinata</name>
    <dbReference type="NCBI Taxonomy" id="1979941"/>
    <lineage>
        <taxon>Eukaryota</taxon>
        <taxon>Metazoa</taxon>
        <taxon>Ecdysozoa</taxon>
        <taxon>Arthropoda</taxon>
        <taxon>Chelicerata</taxon>
        <taxon>Arachnida</taxon>
        <taxon>Acari</taxon>
        <taxon>Acariformes</taxon>
        <taxon>Sarcoptiformes</taxon>
        <taxon>Oribatida</taxon>
        <taxon>Brachypylina</taxon>
        <taxon>Oppioidea</taxon>
        <taxon>Oppiidae</taxon>
        <taxon>Medioppia</taxon>
    </lineage>
</organism>